<proteinExistence type="predicted"/>
<protein>
    <submittedName>
        <fullName evidence="2">Uncharacterized protein</fullName>
    </submittedName>
</protein>
<evidence type="ECO:0000313" key="3">
    <source>
        <dbReference type="Proteomes" id="UP000054166"/>
    </source>
</evidence>
<sequence length="152" mass="17461">MVVHSPSPIPPKFVRYSYQKKLVTAYYTEDFDISKKNALEGRYHVLHVVCGLTQMTHEPPAFERAARIKLPPSGDVTLYRITGSLWQMEFIGADTWEEVQKEFDKKTIIYLRDSSSWSKRLAKKIRHRFTSPKGTGPSEQPKQKASENSVTS</sequence>
<dbReference type="InParanoid" id="A0A0C3BT13"/>
<name>A0A0C3BT13_PILCF</name>
<reference evidence="2 3" key="1">
    <citation type="submission" date="2014-04" db="EMBL/GenBank/DDBJ databases">
        <authorList>
            <consortium name="DOE Joint Genome Institute"/>
            <person name="Kuo A."/>
            <person name="Tarkka M."/>
            <person name="Buscot F."/>
            <person name="Kohler A."/>
            <person name="Nagy L.G."/>
            <person name="Floudas D."/>
            <person name="Copeland A."/>
            <person name="Barry K.W."/>
            <person name="Cichocki N."/>
            <person name="Veneault-Fourrey C."/>
            <person name="LaButti K."/>
            <person name="Lindquist E.A."/>
            <person name="Lipzen A."/>
            <person name="Lundell T."/>
            <person name="Morin E."/>
            <person name="Murat C."/>
            <person name="Sun H."/>
            <person name="Tunlid A."/>
            <person name="Henrissat B."/>
            <person name="Grigoriev I.V."/>
            <person name="Hibbett D.S."/>
            <person name="Martin F."/>
            <person name="Nordberg H.P."/>
            <person name="Cantor M.N."/>
            <person name="Hua S.X."/>
        </authorList>
    </citation>
    <scope>NUCLEOTIDE SEQUENCE [LARGE SCALE GENOMIC DNA]</scope>
    <source>
        <strain evidence="2 3">F 1598</strain>
    </source>
</reference>
<reference evidence="3" key="2">
    <citation type="submission" date="2015-01" db="EMBL/GenBank/DDBJ databases">
        <title>Evolutionary Origins and Diversification of the Mycorrhizal Mutualists.</title>
        <authorList>
            <consortium name="DOE Joint Genome Institute"/>
            <consortium name="Mycorrhizal Genomics Consortium"/>
            <person name="Kohler A."/>
            <person name="Kuo A."/>
            <person name="Nagy L.G."/>
            <person name="Floudas D."/>
            <person name="Copeland A."/>
            <person name="Barry K.W."/>
            <person name="Cichocki N."/>
            <person name="Veneault-Fourrey C."/>
            <person name="LaButti K."/>
            <person name="Lindquist E.A."/>
            <person name="Lipzen A."/>
            <person name="Lundell T."/>
            <person name="Morin E."/>
            <person name="Murat C."/>
            <person name="Riley R."/>
            <person name="Ohm R."/>
            <person name="Sun H."/>
            <person name="Tunlid A."/>
            <person name="Henrissat B."/>
            <person name="Grigoriev I.V."/>
            <person name="Hibbett D.S."/>
            <person name="Martin F."/>
        </authorList>
    </citation>
    <scope>NUCLEOTIDE SEQUENCE [LARGE SCALE GENOMIC DNA]</scope>
    <source>
        <strain evidence="3">F 1598</strain>
    </source>
</reference>
<organism evidence="2 3">
    <name type="scientific">Piloderma croceum (strain F 1598)</name>
    <dbReference type="NCBI Taxonomy" id="765440"/>
    <lineage>
        <taxon>Eukaryota</taxon>
        <taxon>Fungi</taxon>
        <taxon>Dikarya</taxon>
        <taxon>Basidiomycota</taxon>
        <taxon>Agaricomycotina</taxon>
        <taxon>Agaricomycetes</taxon>
        <taxon>Agaricomycetidae</taxon>
        <taxon>Atheliales</taxon>
        <taxon>Atheliaceae</taxon>
        <taxon>Piloderma</taxon>
    </lineage>
</organism>
<accession>A0A0C3BT13</accession>
<dbReference type="EMBL" id="KN832974">
    <property type="protein sequence ID" value="KIM89658.1"/>
    <property type="molecule type" value="Genomic_DNA"/>
</dbReference>
<keyword evidence="3" id="KW-1185">Reference proteome</keyword>
<evidence type="ECO:0000313" key="2">
    <source>
        <dbReference type="EMBL" id="KIM89658.1"/>
    </source>
</evidence>
<dbReference type="HOGENOM" id="CLU_1723061_0_0_1"/>
<dbReference type="AlphaFoldDB" id="A0A0C3BT13"/>
<dbReference type="Proteomes" id="UP000054166">
    <property type="component" value="Unassembled WGS sequence"/>
</dbReference>
<gene>
    <name evidence="2" type="ORF">PILCRDRAFT_1983</name>
</gene>
<evidence type="ECO:0000256" key="1">
    <source>
        <dbReference type="SAM" id="MobiDB-lite"/>
    </source>
</evidence>
<feature type="region of interest" description="Disordered" evidence="1">
    <location>
        <begin position="128"/>
        <end position="152"/>
    </location>
</feature>